<dbReference type="PANTHER" id="PTHR10359">
    <property type="entry name" value="A/G-SPECIFIC ADENINE GLYCOSYLASE/ENDONUCLEASE III"/>
    <property type="match status" value="1"/>
</dbReference>
<protein>
    <recommendedName>
        <fullName evidence="12">Endonuclease III</fullName>
        <ecNumber evidence="12">4.2.99.18</ecNumber>
    </recommendedName>
    <alternativeName>
        <fullName evidence="12">DNA-(apurinic or apyrimidinic site) lyase</fullName>
    </alternativeName>
</protein>
<feature type="coiled-coil region" evidence="13">
    <location>
        <begin position="10"/>
        <end position="37"/>
    </location>
</feature>
<keyword evidence="10 12" id="KW-0456">Lyase</keyword>
<keyword evidence="13" id="KW-0175">Coiled coil</keyword>
<feature type="domain" description="HhH-GPD" evidence="14">
    <location>
        <begin position="56"/>
        <end position="203"/>
    </location>
</feature>
<dbReference type="NCBIfam" id="TIGR01083">
    <property type="entry name" value="nth"/>
    <property type="match status" value="1"/>
</dbReference>
<dbReference type="PANTHER" id="PTHR10359:SF18">
    <property type="entry name" value="ENDONUCLEASE III"/>
    <property type="match status" value="1"/>
</dbReference>
<keyword evidence="9 12" id="KW-0234">DNA repair</keyword>
<evidence type="ECO:0000313" key="15">
    <source>
        <dbReference type="EMBL" id="AAC06742.1"/>
    </source>
</evidence>
<dbReference type="KEGG" id="aae:aq_496"/>
<dbReference type="EnsemblBacteria" id="AAC06742">
    <property type="protein sequence ID" value="AAC06742"/>
    <property type="gene ID" value="aq_496"/>
</dbReference>
<dbReference type="GO" id="GO:0051539">
    <property type="term" value="F:4 iron, 4 sulfur cluster binding"/>
    <property type="evidence" value="ECO:0007669"/>
    <property type="project" value="UniProtKB-UniRule"/>
</dbReference>
<dbReference type="GO" id="GO:0140078">
    <property type="term" value="F:class I DNA-(apurinic or apyrimidinic site) endonuclease activity"/>
    <property type="evidence" value="ECO:0007669"/>
    <property type="project" value="UniProtKB-EC"/>
</dbReference>
<dbReference type="EC" id="4.2.99.18" evidence="12"/>
<dbReference type="PROSITE" id="PS01155">
    <property type="entry name" value="ENDONUCLEASE_III_2"/>
    <property type="match status" value="1"/>
</dbReference>
<dbReference type="GO" id="GO:0006285">
    <property type="term" value="P:base-excision repair, AP site formation"/>
    <property type="evidence" value="ECO:0000318"/>
    <property type="project" value="GO_Central"/>
</dbReference>
<dbReference type="FunFam" id="1.10.1670.10:FF:000001">
    <property type="entry name" value="Endonuclease III"/>
    <property type="match status" value="1"/>
</dbReference>
<feature type="binding site" evidence="12">
    <location>
        <position position="212"/>
    </location>
    <ligand>
        <name>[4Fe-4S] cluster</name>
        <dbReference type="ChEBI" id="CHEBI:49883"/>
    </ligand>
</feature>
<dbReference type="OrthoDB" id="9800977at2"/>
<dbReference type="Pfam" id="PF00730">
    <property type="entry name" value="HhH-GPD"/>
    <property type="match status" value="1"/>
</dbReference>
<evidence type="ECO:0000256" key="9">
    <source>
        <dbReference type="ARBA" id="ARBA00023204"/>
    </source>
</evidence>
<sequence>MAKRKGKGTRSESNRNLEELRRKAVEIVKRLEKVYLNPRLELEYENAFQLLVMAILAAQESDKVVNKVSKEFFKKYKTPQDIARANLEELEEDLKHINFYRRKAKLIKECCEKLIELYKGEVPKSVGELVKLPGVGRKTANMVIGGAYNLPAIIVDRHVHRVVERISLSKQKNPDKMEMELSEIVPQELWTKFSLLLLNHGKTICKARNPECEKCPILDLCEYGQKNLKGRK</sequence>
<feature type="binding site" evidence="12">
    <location>
        <position position="205"/>
    </location>
    <ligand>
        <name>[4Fe-4S] cluster</name>
        <dbReference type="ChEBI" id="CHEBI:49883"/>
    </ligand>
</feature>
<reference evidence="15 16" key="1">
    <citation type="journal article" date="1998" name="Nature">
        <title>The complete genome of the hyperthermophilic bacterium Aquifex aeolicus.</title>
        <authorList>
            <person name="Deckert G."/>
            <person name="Warren P.V."/>
            <person name="Gaasterland T."/>
            <person name="Young W.G."/>
            <person name="Lenox A.L."/>
            <person name="Graham D.E."/>
            <person name="Overbeek R."/>
            <person name="Snead M.A."/>
            <person name="Keller M."/>
            <person name="Aujay M."/>
            <person name="Huber R."/>
            <person name="Feldman R.A."/>
            <person name="Short J.M."/>
            <person name="Olson G.J."/>
            <person name="Swanson R.V."/>
        </authorList>
    </citation>
    <scope>NUCLEOTIDE SEQUENCE [LARGE SCALE GENOMIC DNA]</scope>
    <source>
        <strain evidence="15 16">VF5</strain>
    </source>
</reference>
<dbReference type="Pfam" id="PF00633">
    <property type="entry name" value="HHH"/>
    <property type="match status" value="1"/>
</dbReference>
<keyword evidence="15" id="KW-0255">Endonuclease</keyword>
<keyword evidence="7 12" id="KW-0411">Iron-sulfur</keyword>
<dbReference type="HOGENOM" id="CLU_012862_3_3_0"/>
<keyword evidence="15" id="KW-0540">Nuclease</keyword>
<gene>
    <name evidence="15" type="primary">mutY3</name>
    <name evidence="12" type="synonym">nth</name>
    <name evidence="15" type="ordered locus">aq_496</name>
</gene>
<evidence type="ECO:0000256" key="11">
    <source>
        <dbReference type="ARBA" id="ARBA00023295"/>
    </source>
</evidence>
<dbReference type="eggNOG" id="COG0177">
    <property type="taxonomic scope" value="Bacteria"/>
</dbReference>
<keyword evidence="8 12" id="KW-0238">DNA-binding</keyword>
<comment type="cofactor">
    <cofactor evidence="12">
        <name>[4Fe-4S] cluster</name>
        <dbReference type="ChEBI" id="CHEBI:49883"/>
    </cofactor>
    <text evidence="12">Binds 1 [4Fe-4S] cluster.</text>
</comment>
<dbReference type="SMART" id="SM00478">
    <property type="entry name" value="ENDO3c"/>
    <property type="match status" value="1"/>
</dbReference>
<evidence type="ECO:0000259" key="14">
    <source>
        <dbReference type="SMART" id="SM00478"/>
    </source>
</evidence>
<accession>O66786</accession>
<feature type="binding site" evidence="12">
    <location>
        <position position="215"/>
    </location>
    <ligand>
        <name>[4Fe-4S] cluster</name>
        <dbReference type="ChEBI" id="CHEBI:49883"/>
    </ligand>
</feature>
<dbReference type="PATRIC" id="fig|224324.8.peg.407"/>
<dbReference type="InterPro" id="IPR011257">
    <property type="entry name" value="DNA_glycosylase"/>
</dbReference>
<dbReference type="InParanoid" id="O66786"/>
<comment type="function">
    <text evidence="12">DNA repair enzyme that has both DNA N-glycosylase activity and AP-lyase activity. The DNA N-glycosylase activity releases various damaged pyrimidines from DNA by cleaving the N-glycosidic bond, leaving an AP (apurinic/apyrimidinic) site. The AP-lyase activity cleaves the phosphodiester bond 3' to the AP site by a beta-elimination, leaving a 3'-terminal unsaturated sugar and a product with a terminal 5'-phosphate.</text>
</comment>
<dbReference type="GO" id="GO:0046872">
    <property type="term" value="F:metal ion binding"/>
    <property type="evidence" value="ECO:0007669"/>
    <property type="project" value="UniProtKB-KW"/>
</dbReference>
<proteinExistence type="inferred from homology"/>
<dbReference type="PIRSF" id="PIRSF001435">
    <property type="entry name" value="Nth"/>
    <property type="match status" value="1"/>
</dbReference>
<dbReference type="AlphaFoldDB" id="O66786"/>
<dbReference type="FunFam" id="1.10.340.30:FF:000001">
    <property type="entry name" value="Endonuclease III"/>
    <property type="match status" value="1"/>
</dbReference>
<dbReference type="Pfam" id="PF10576">
    <property type="entry name" value="EndIII_4Fe-2S"/>
    <property type="match status" value="1"/>
</dbReference>
<evidence type="ECO:0000313" key="16">
    <source>
        <dbReference type="Proteomes" id="UP000000798"/>
    </source>
</evidence>
<dbReference type="CDD" id="cd00056">
    <property type="entry name" value="ENDO3c"/>
    <property type="match status" value="1"/>
</dbReference>
<dbReference type="SUPFAM" id="SSF48150">
    <property type="entry name" value="DNA-glycosylase"/>
    <property type="match status" value="1"/>
</dbReference>
<keyword evidence="5 12" id="KW-0378">Hydrolase</keyword>
<keyword evidence="16" id="KW-1185">Reference proteome</keyword>
<evidence type="ECO:0000256" key="8">
    <source>
        <dbReference type="ARBA" id="ARBA00023125"/>
    </source>
</evidence>
<dbReference type="PIR" id="F70344">
    <property type="entry name" value="F70344"/>
</dbReference>
<evidence type="ECO:0000256" key="12">
    <source>
        <dbReference type="HAMAP-Rule" id="MF_00942"/>
    </source>
</evidence>
<dbReference type="InterPro" id="IPR005759">
    <property type="entry name" value="Nth"/>
</dbReference>
<dbReference type="FunCoup" id="O66786">
    <property type="interactions" value="322"/>
</dbReference>
<keyword evidence="6 12" id="KW-0408">Iron</keyword>
<dbReference type="GO" id="GO:0003677">
    <property type="term" value="F:DNA binding"/>
    <property type="evidence" value="ECO:0007669"/>
    <property type="project" value="UniProtKB-UniRule"/>
</dbReference>
<organism evidence="15 16">
    <name type="scientific">Aquifex aeolicus (strain VF5)</name>
    <dbReference type="NCBI Taxonomy" id="224324"/>
    <lineage>
        <taxon>Bacteria</taxon>
        <taxon>Pseudomonadati</taxon>
        <taxon>Aquificota</taxon>
        <taxon>Aquificia</taxon>
        <taxon>Aquificales</taxon>
        <taxon>Aquificaceae</taxon>
        <taxon>Aquifex</taxon>
    </lineage>
</organism>
<evidence type="ECO:0000256" key="2">
    <source>
        <dbReference type="ARBA" id="ARBA00022485"/>
    </source>
</evidence>
<dbReference type="Gene3D" id="1.10.340.30">
    <property type="entry name" value="Hypothetical protein, domain 2"/>
    <property type="match status" value="1"/>
</dbReference>
<evidence type="ECO:0000256" key="4">
    <source>
        <dbReference type="ARBA" id="ARBA00022763"/>
    </source>
</evidence>
<comment type="catalytic activity">
    <reaction evidence="12">
        <text>2'-deoxyribonucleotide-(2'-deoxyribose 5'-phosphate)-2'-deoxyribonucleotide-DNA = a 3'-end 2'-deoxyribonucleotide-(2,3-dehydro-2,3-deoxyribose 5'-phosphate)-DNA + a 5'-end 5'-phospho-2'-deoxyribonucleoside-DNA + H(+)</text>
        <dbReference type="Rhea" id="RHEA:66592"/>
        <dbReference type="Rhea" id="RHEA-COMP:13180"/>
        <dbReference type="Rhea" id="RHEA-COMP:16897"/>
        <dbReference type="Rhea" id="RHEA-COMP:17067"/>
        <dbReference type="ChEBI" id="CHEBI:15378"/>
        <dbReference type="ChEBI" id="CHEBI:136412"/>
        <dbReference type="ChEBI" id="CHEBI:157695"/>
        <dbReference type="ChEBI" id="CHEBI:167181"/>
        <dbReference type="EC" id="4.2.99.18"/>
    </reaction>
</comment>
<comment type="similarity">
    <text evidence="1 12">Belongs to the Nth/MutY family.</text>
</comment>
<dbReference type="InterPro" id="IPR004036">
    <property type="entry name" value="Endonuclease-III-like_CS2"/>
</dbReference>
<dbReference type="InterPro" id="IPR000445">
    <property type="entry name" value="HhH_motif"/>
</dbReference>
<evidence type="ECO:0000256" key="1">
    <source>
        <dbReference type="ARBA" id="ARBA00008343"/>
    </source>
</evidence>
<keyword evidence="11 12" id="KW-0326">Glycosidase</keyword>
<evidence type="ECO:0000256" key="10">
    <source>
        <dbReference type="ARBA" id="ARBA00023239"/>
    </source>
</evidence>
<dbReference type="EMBL" id="AE000657">
    <property type="protein sequence ID" value="AAC06742.1"/>
    <property type="molecule type" value="Genomic_DNA"/>
</dbReference>
<keyword evidence="3 12" id="KW-0479">Metal-binding</keyword>
<feature type="binding site" evidence="12">
    <location>
        <position position="221"/>
    </location>
    <ligand>
        <name>[4Fe-4S] cluster</name>
        <dbReference type="ChEBI" id="CHEBI:49883"/>
    </ligand>
</feature>
<name>O66786_AQUAE</name>
<dbReference type="GO" id="GO:0019104">
    <property type="term" value="F:DNA N-glycosylase activity"/>
    <property type="evidence" value="ECO:0000318"/>
    <property type="project" value="GO_Central"/>
</dbReference>
<dbReference type="Proteomes" id="UP000000798">
    <property type="component" value="Chromosome"/>
</dbReference>
<keyword evidence="4 12" id="KW-0227">DNA damage</keyword>
<dbReference type="HAMAP" id="MF_00942">
    <property type="entry name" value="Nth"/>
    <property type="match status" value="1"/>
</dbReference>
<evidence type="ECO:0000256" key="13">
    <source>
        <dbReference type="SAM" id="Coils"/>
    </source>
</evidence>
<dbReference type="SMART" id="SM00525">
    <property type="entry name" value="FES"/>
    <property type="match status" value="1"/>
</dbReference>
<dbReference type="InterPro" id="IPR003651">
    <property type="entry name" value="Endonuclease3_FeS-loop_motif"/>
</dbReference>
<evidence type="ECO:0000256" key="5">
    <source>
        <dbReference type="ARBA" id="ARBA00022801"/>
    </source>
</evidence>
<evidence type="ECO:0000256" key="6">
    <source>
        <dbReference type="ARBA" id="ARBA00023004"/>
    </source>
</evidence>
<evidence type="ECO:0000256" key="7">
    <source>
        <dbReference type="ARBA" id="ARBA00023014"/>
    </source>
</evidence>
<dbReference type="InterPro" id="IPR003265">
    <property type="entry name" value="HhH-GPD_domain"/>
</dbReference>
<dbReference type="InterPro" id="IPR023170">
    <property type="entry name" value="HhH_base_excis_C"/>
</dbReference>
<dbReference type="Gene3D" id="1.10.1670.10">
    <property type="entry name" value="Helix-hairpin-Helix base-excision DNA repair enzymes (C-terminal)"/>
    <property type="match status" value="1"/>
</dbReference>
<dbReference type="RefSeq" id="WP_010880284.1">
    <property type="nucleotide sequence ID" value="NC_000918.1"/>
</dbReference>
<dbReference type="STRING" id="224324.aq_496"/>
<evidence type="ECO:0000256" key="3">
    <source>
        <dbReference type="ARBA" id="ARBA00022723"/>
    </source>
</evidence>
<keyword evidence="2 12" id="KW-0004">4Fe-4S</keyword>